<gene>
    <name evidence="1" type="ORF">H9X81_01945</name>
</gene>
<organism evidence="1 2">
    <name type="scientific">Hydrogenoanaerobacterium saccharovorans</name>
    <dbReference type="NCBI Taxonomy" id="474960"/>
    <lineage>
        <taxon>Bacteria</taxon>
        <taxon>Bacillati</taxon>
        <taxon>Bacillota</taxon>
        <taxon>Clostridia</taxon>
        <taxon>Eubacteriales</taxon>
        <taxon>Oscillospiraceae</taxon>
        <taxon>Hydrogenoanaerobacterium</taxon>
    </lineage>
</organism>
<evidence type="ECO:0000313" key="1">
    <source>
        <dbReference type="EMBL" id="MBM6922457.1"/>
    </source>
</evidence>
<keyword evidence="2" id="KW-1185">Reference proteome</keyword>
<proteinExistence type="predicted"/>
<dbReference type="Proteomes" id="UP000724149">
    <property type="component" value="Unassembled WGS sequence"/>
</dbReference>
<accession>A0ABS2GJF2</accession>
<protein>
    <submittedName>
        <fullName evidence="1">Uncharacterized protein</fullName>
    </submittedName>
</protein>
<reference evidence="1 2" key="1">
    <citation type="journal article" date="2021" name="Sci. Rep.">
        <title>The distribution of antibiotic resistance genes in chicken gut microbiota commensals.</title>
        <authorList>
            <person name="Juricova H."/>
            <person name="Matiasovicova J."/>
            <person name="Kubasova T."/>
            <person name="Cejkova D."/>
            <person name="Rychlik I."/>
        </authorList>
    </citation>
    <scope>NUCLEOTIDE SEQUENCE [LARGE SCALE GENOMIC DNA]</scope>
    <source>
        <strain evidence="1 2">An564</strain>
    </source>
</reference>
<name>A0ABS2GJF2_9FIRM</name>
<dbReference type="EMBL" id="JACSNR010000001">
    <property type="protein sequence ID" value="MBM6922457.1"/>
    <property type="molecule type" value="Genomic_DNA"/>
</dbReference>
<sequence>MAFQRLEPAGPRLLSAPANSLAARRFRLSQRLILISFGPLLSLRLLFRQHKLAGLLALLSIGIIPYEIKRSVAKHE</sequence>
<dbReference type="RefSeq" id="WP_204719407.1">
    <property type="nucleotide sequence ID" value="NZ_JACSNR010000001.1"/>
</dbReference>
<comment type="caution">
    <text evidence="1">The sequence shown here is derived from an EMBL/GenBank/DDBJ whole genome shotgun (WGS) entry which is preliminary data.</text>
</comment>
<evidence type="ECO:0000313" key="2">
    <source>
        <dbReference type="Proteomes" id="UP000724149"/>
    </source>
</evidence>